<protein>
    <submittedName>
        <fullName evidence="1">Uncharacterized protein</fullName>
    </submittedName>
</protein>
<sequence length="208" mass="22985">MSRRPSNPEEIENIFYRALADQSGIGNMLGLPSSIDFNHDSHQGLAARSELENEEARDSSTSSFTAFPESCEIISWAACDGSQLAREDANVGGRFTSAFTKGMSEREEGMAQLTYRALNRRIQVEFDSHNRKVKGANDLAASASGQNSAIRASKTQNAVQKDDYYQYPKVNTLSISCPLYEVLTRMLKTKLYVSNNIASVIADREVVV</sequence>
<gene>
    <name evidence="1" type="ORF">RDB_LOCUS91725</name>
</gene>
<accession>A0A8H3H267</accession>
<evidence type="ECO:0000313" key="1">
    <source>
        <dbReference type="EMBL" id="CAE6476745.1"/>
    </source>
</evidence>
<evidence type="ECO:0000313" key="2">
    <source>
        <dbReference type="Proteomes" id="UP000663861"/>
    </source>
</evidence>
<dbReference type="Proteomes" id="UP000663861">
    <property type="component" value="Unassembled WGS sequence"/>
</dbReference>
<dbReference type="Gene3D" id="3.40.50.1460">
    <property type="match status" value="1"/>
</dbReference>
<name>A0A8H3H267_9AGAM</name>
<comment type="caution">
    <text evidence="1">The sequence shown here is derived from an EMBL/GenBank/DDBJ whole genome shotgun (WGS) entry which is preliminary data.</text>
</comment>
<reference evidence="1" key="1">
    <citation type="submission" date="2021-01" db="EMBL/GenBank/DDBJ databases">
        <authorList>
            <person name="Kaushik A."/>
        </authorList>
    </citation>
    <scope>NUCLEOTIDE SEQUENCE</scope>
    <source>
        <strain evidence="1">AG4-RS23</strain>
    </source>
</reference>
<dbReference type="AlphaFoldDB" id="A0A8H3H267"/>
<organism evidence="1 2">
    <name type="scientific">Rhizoctonia solani</name>
    <dbReference type="NCBI Taxonomy" id="456999"/>
    <lineage>
        <taxon>Eukaryota</taxon>
        <taxon>Fungi</taxon>
        <taxon>Dikarya</taxon>
        <taxon>Basidiomycota</taxon>
        <taxon>Agaricomycotina</taxon>
        <taxon>Agaricomycetes</taxon>
        <taxon>Cantharellales</taxon>
        <taxon>Ceratobasidiaceae</taxon>
        <taxon>Rhizoctonia</taxon>
    </lineage>
</organism>
<proteinExistence type="predicted"/>
<dbReference type="EMBL" id="CAJMWY010001849">
    <property type="protein sequence ID" value="CAE6476745.1"/>
    <property type="molecule type" value="Genomic_DNA"/>
</dbReference>